<comment type="pathway">
    <text evidence="7">Carbohydrate degradation; 2-deoxy-D-ribose 1-phosphate degradation; D-glyceraldehyde 3-phosphate and acetaldehyde from 2-deoxy-alpha-D-ribose 1-phosphate: step 2/2.</text>
</comment>
<protein>
    <recommendedName>
        <fullName evidence="7">Deoxyribose-phosphate aldolase</fullName>
        <shortName evidence="7">DERA</shortName>
        <ecNumber evidence="7">4.1.2.4</ecNumber>
    </recommendedName>
    <alternativeName>
        <fullName evidence="7">2-deoxy-D-ribose 5-phosphate aldolase</fullName>
    </alternativeName>
    <alternativeName>
        <fullName evidence="7">Phosphodeoxyriboaldolase</fullName>
        <shortName evidence="7">Deoxyriboaldolase</shortName>
    </alternativeName>
</protein>
<evidence type="ECO:0000256" key="4">
    <source>
        <dbReference type="ARBA" id="ARBA00023270"/>
    </source>
</evidence>
<dbReference type="STRING" id="112903.SAMN04490178_10395"/>
<organism evidence="8 9">
    <name type="scientific">Propionispora vibrioides</name>
    <dbReference type="NCBI Taxonomy" id="112903"/>
    <lineage>
        <taxon>Bacteria</taxon>
        <taxon>Bacillati</taxon>
        <taxon>Bacillota</taxon>
        <taxon>Negativicutes</taxon>
        <taxon>Selenomonadales</taxon>
        <taxon>Sporomusaceae</taxon>
        <taxon>Propionispora</taxon>
    </lineage>
</organism>
<evidence type="ECO:0000313" key="8">
    <source>
        <dbReference type="EMBL" id="SEO58904.1"/>
    </source>
</evidence>
<dbReference type="CDD" id="cd00959">
    <property type="entry name" value="DeoC"/>
    <property type="match status" value="1"/>
</dbReference>
<dbReference type="NCBIfam" id="TIGR00126">
    <property type="entry name" value="deoC"/>
    <property type="match status" value="1"/>
</dbReference>
<dbReference type="PIRSF" id="PIRSF001357">
    <property type="entry name" value="DeoC"/>
    <property type="match status" value="1"/>
</dbReference>
<sequence>MLTKRELAQMIDHSLLKPDASYEDVARACQECIDFNFKTLSVHSGLVKRAADILAGTGVGIDATAGFPLGAMSTKAKVFETSDVFNNGATEVDIVINLGALKAKDYELVRYDIQEVVKAAAGNIVKVILENYYLTPKEIAVACKLCEEAGAHFVKTSTGFAPSGAVLADVRLMRQSVSPAVAVKVAGGVTTLKDMLNFLEAGATRCGTSKSLKIMAEYEAYENR</sequence>
<dbReference type="InterPro" id="IPR002915">
    <property type="entry name" value="DeoC/FbaB/LacD_aldolase"/>
</dbReference>
<comment type="similarity">
    <text evidence="1 7">Belongs to the DeoC/FbaB aldolase family. DeoC type 1 subfamily.</text>
</comment>
<feature type="active site" description="Schiff-base intermediate with acetaldehyde" evidence="7">
    <location>
        <position position="155"/>
    </location>
</feature>
<dbReference type="FunFam" id="3.20.20.70:FF:000044">
    <property type="entry name" value="Deoxyribose-phosphate aldolase"/>
    <property type="match status" value="1"/>
</dbReference>
<dbReference type="GO" id="GO:0005737">
    <property type="term" value="C:cytoplasm"/>
    <property type="evidence" value="ECO:0007669"/>
    <property type="project" value="UniProtKB-SubCell"/>
</dbReference>
<evidence type="ECO:0000256" key="2">
    <source>
        <dbReference type="ARBA" id="ARBA00022490"/>
    </source>
</evidence>
<comment type="function">
    <text evidence="6 7">Catalyzes a reversible aldol reaction between acetaldehyde and D-glyceraldehyde 3-phosphate to generate 2-deoxy-D-ribose 5-phosphate.</text>
</comment>
<name>A0A1H8QYH4_9FIRM</name>
<dbReference type="SMART" id="SM01133">
    <property type="entry name" value="DeoC"/>
    <property type="match status" value="1"/>
</dbReference>
<comment type="subcellular location">
    <subcellularLocation>
        <location evidence="7">Cytoplasm</location>
    </subcellularLocation>
</comment>
<dbReference type="GO" id="GO:0006018">
    <property type="term" value="P:2-deoxyribose 1-phosphate catabolic process"/>
    <property type="evidence" value="ECO:0007669"/>
    <property type="project" value="UniProtKB-UniRule"/>
</dbReference>
<keyword evidence="3 7" id="KW-0456">Lyase</keyword>
<dbReference type="SUPFAM" id="SSF51569">
    <property type="entry name" value="Aldolase"/>
    <property type="match status" value="1"/>
</dbReference>
<dbReference type="RefSeq" id="WP_091744070.1">
    <property type="nucleotide sequence ID" value="NZ_FODY01000003.1"/>
</dbReference>
<dbReference type="GO" id="GO:0016052">
    <property type="term" value="P:carbohydrate catabolic process"/>
    <property type="evidence" value="ECO:0007669"/>
    <property type="project" value="TreeGrafter"/>
</dbReference>
<evidence type="ECO:0000256" key="7">
    <source>
        <dbReference type="HAMAP-Rule" id="MF_00114"/>
    </source>
</evidence>
<comment type="catalytic activity">
    <reaction evidence="5 7">
        <text>2-deoxy-D-ribose 5-phosphate = D-glyceraldehyde 3-phosphate + acetaldehyde</text>
        <dbReference type="Rhea" id="RHEA:12821"/>
        <dbReference type="ChEBI" id="CHEBI:15343"/>
        <dbReference type="ChEBI" id="CHEBI:59776"/>
        <dbReference type="ChEBI" id="CHEBI:62877"/>
        <dbReference type="EC" id="4.1.2.4"/>
    </reaction>
</comment>
<reference evidence="8 9" key="1">
    <citation type="submission" date="2016-10" db="EMBL/GenBank/DDBJ databases">
        <authorList>
            <person name="de Groot N.N."/>
        </authorList>
    </citation>
    <scope>NUCLEOTIDE SEQUENCE [LARGE SCALE GENOMIC DNA]</scope>
    <source>
        <strain evidence="8 9">DSM 13305</strain>
    </source>
</reference>
<dbReference type="HAMAP" id="MF_00114">
    <property type="entry name" value="DeoC_type1"/>
    <property type="match status" value="1"/>
</dbReference>
<feature type="active site" description="Proton donor/acceptor" evidence="7">
    <location>
        <position position="184"/>
    </location>
</feature>
<dbReference type="GO" id="GO:0004139">
    <property type="term" value="F:deoxyribose-phosphate aldolase activity"/>
    <property type="evidence" value="ECO:0007669"/>
    <property type="project" value="UniProtKB-UniRule"/>
</dbReference>
<dbReference type="Pfam" id="PF01791">
    <property type="entry name" value="DeoC"/>
    <property type="match status" value="1"/>
</dbReference>
<dbReference type="PANTHER" id="PTHR10889:SF1">
    <property type="entry name" value="DEOXYRIBOSE-PHOSPHATE ALDOLASE"/>
    <property type="match status" value="1"/>
</dbReference>
<dbReference type="InterPro" id="IPR013785">
    <property type="entry name" value="Aldolase_TIM"/>
</dbReference>
<feature type="active site" description="Proton donor/acceptor" evidence="7">
    <location>
        <position position="93"/>
    </location>
</feature>
<dbReference type="InterPro" id="IPR028581">
    <property type="entry name" value="DeoC_typeI"/>
</dbReference>
<gene>
    <name evidence="7" type="primary">deoC</name>
    <name evidence="8" type="ORF">SAMN04490178_10395</name>
</gene>
<dbReference type="Gene3D" id="3.20.20.70">
    <property type="entry name" value="Aldolase class I"/>
    <property type="match status" value="1"/>
</dbReference>
<evidence type="ECO:0000256" key="3">
    <source>
        <dbReference type="ARBA" id="ARBA00023239"/>
    </source>
</evidence>
<keyword evidence="9" id="KW-1185">Reference proteome</keyword>
<dbReference type="UniPathway" id="UPA00002">
    <property type="reaction ID" value="UER00468"/>
</dbReference>
<keyword evidence="2 7" id="KW-0963">Cytoplasm</keyword>
<dbReference type="PANTHER" id="PTHR10889">
    <property type="entry name" value="DEOXYRIBOSE-PHOSPHATE ALDOLASE"/>
    <property type="match status" value="1"/>
</dbReference>
<evidence type="ECO:0000256" key="5">
    <source>
        <dbReference type="ARBA" id="ARBA00048791"/>
    </source>
</evidence>
<evidence type="ECO:0000256" key="1">
    <source>
        <dbReference type="ARBA" id="ARBA00010936"/>
    </source>
</evidence>
<dbReference type="AlphaFoldDB" id="A0A1H8QYH4"/>
<dbReference type="EC" id="4.1.2.4" evidence="7"/>
<dbReference type="EMBL" id="FODY01000003">
    <property type="protein sequence ID" value="SEO58904.1"/>
    <property type="molecule type" value="Genomic_DNA"/>
</dbReference>
<dbReference type="InterPro" id="IPR011343">
    <property type="entry name" value="DeoC"/>
</dbReference>
<keyword evidence="4 7" id="KW-0704">Schiff base</keyword>
<dbReference type="Proteomes" id="UP000198847">
    <property type="component" value="Unassembled WGS sequence"/>
</dbReference>
<dbReference type="GO" id="GO:0009264">
    <property type="term" value="P:deoxyribonucleotide catabolic process"/>
    <property type="evidence" value="ECO:0007669"/>
    <property type="project" value="UniProtKB-UniRule"/>
</dbReference>
<dbReference type="OrthoDB" id="9778711at2"/>
<evidence type="ECO:0000313" key="9">
    <source>
        <dbReference type="Proteomes" id="UP000198847"/>
    </source>
</evidence>
<evidence type="ECO:0000256" key="6">
    <source>
        <dbReference type="ARBA" id="ARBA00056337"/>
    </source>
</evidence>
<proteinExistence type="inferred from homology"/>
<accession>A0A1H8QYH4</accession>